<comment type="caution">
    <text evidence="1">The sequence shown here is derived from an EMBL/GenBank/DDBJ whole genome shotgun (WGS) entry which is preliminary data.</text>
</comment>
<evidence type="ECO:0000313" key="1">
    <source>
        <dbReference type="EMBL" id="MBP2319490.1"/>
    </source>
</evidence>
<name>A0ABS4T5Q1_9MICC</name>
<organism evidence="1 2">
    <name type="scientific">Nesterenkonia lacusekhoensis</name>
    <dbReference type="NCBI Taxonomy" id="150832"/>
    <lineage>
        <taxon>Bacteria</taxon>
        <taxon>Bacillati</taxon>
        <taxon>Actinomycetota</taxon>
        <taxon>Actinomycetes</taxon>
        <taxon>Micrococcales</taxon>
        <taxon>Micrococcaceae</taxon>
        <taxon>Nesterenkonia</taxon>
    </lineage>
</organism>
<proteinExistence type="predicted"/>
<gene>
    <name evidence="1" type="ORF">JOF45_002509</name>
</gene>
<dbReference type="Proteomes" id="UP001519331">
    <property type="component" value="Unassembled WGS sequence"/>
</dbReference>
<protein>
    <submittedName>
        <fullName evidence="1">Uncharacterized protein</fullName>
    </submittedName>
</protein>
<sequence length="72" mass="8147">MKPDNLDARQIISMEPEARQRLRTTAVTYDIGHGPFARVLIAAALDLLDQDQAFSACIQDKVTAEKQRYKRS</sequence>
<evidence type="ECO:0000313" key="2">
    <source>
        <dbReference type="Proteomes" id="UP001519331"/>
    </source>
</evidence>
<accession>A0ABS4T5Q1</accession>
<reference evidence="1 2" key="1">
    <citation type="submission" date="2021-03" db="EMBL/GenBank/DDBJ databases">
        <title>Sequencing the genomes of 1000 actinobacteria strains.</title>
        <authorList>
            <person name="Klenk H.-P."/>
        </authorList>
    </citation>
    <scope>NUCLEOTIDE SEQUENCE [LARGE SCALE GENOMIC DNA]</scope>
    <source>
        <strain evidence="1 2">DSM 12544</strain>
    </source>
</reference>
<dbReference type="EMBL" id="JAGINX010000001">
    <property type="protein sequence ID" value="MBP2319490.1"/>
    <property type="molecule type" value="Genomic_DNA"/>
</dbReference>
<dbReference type="RefSeq" id="WP_210050925.1">
    <property type="nucleotide sequence ID" value="NZ_JAGINX010000001.1"/>
</dbReference>
<keyword evidence="2" id="KW-1185">Reference proteome</keyword>